<dbReference type="AlphaFoldDB" id="A0A811SER6"/>
<organism evidence="2 3">
    <name type="scientific">Miscanthus lutarioriparius</name>
    <dbReference type="NCBI Taxonomy" id="422564"/>
    <lineage>
        <taxon>Eukaryota</taxon>
        <taxon>Viridiplantae</taxon>
        <taxon>Streptophyta</taxon>
        <taxon>Embryophyta</taxon>
        <taxon>Tracheophyta</taxon>
        <taxon>Spermatophyta</taxon>
        <taxon>Magnoliopsida</taxon>
        <taxon>Liliopsida</taxon>
        <taxon>Poales</taxon>
        <taxon>Poaceae</taxon>
        <taxon>PACMAD clade</taxon>
        <taxon>Panicoideae</taxon>
        <taxon>Andropogonodae</taxon>
        <taxon>Andropogoneae</taxon>
        <taxon>Saccharinae</taxon>
        <taxon>Miscanthus</taxon>
    </lineage>
</organism>
<evidence type="ECO:0000313" key="3">
    <source>
        <dbReference type="Proteomes" id="UP000604825"/>
    </source>
</evidence>
<feature type="region of interest" description="Disordered" evidence="1">
    <location>
        <begin position="173"/>
        <end position="194"/>
    </location>
</feature>
<feature type="region of interest" description="Disordered" evidence="1">
    <location>
        <begin position="131"/>
        <end position="156"/>
    </location>
</feature>
<protein>
    <submittedName>
        <fullName evidence="2">Uncharacterized protein</fullName>
    </submittedName>
</protein>
<reference evidence="2" key="1">
    <citation type="submission" date="2020-10" db="EMBL/GenBank/DDBJ databases">
        <authorList>
            <person name="Han B."/>
            <person name="Lu T."/>
            <person name="Zhao Q."/>
            <person name="Huang X."/>
            <person name="Zhao Y."/>
        </authorList>
    </citation>
    <scope>NUCLEOTIDE SEQUENCE</scope>
</reference>
<dbReference type="EMBL" id="CAJGYO010000019">
    <property type="protein sequence ID" value="CAD6340121.1"/>
    <property type="molecule type" value="Genomic_DNA"/>
</dbReference>
<dbReference type="Gene3D" id="2.30.30.1040">
    <property type="match status" value="1"/>
</dbReference>
<accession>A0A811SER6</accession>
<feature type="region of interest" description="Disordered" evidence="1">
    <location>
        <begin position="325"/>
        <end position="345"/>
    </location>
</feature>
<sequence>MAVVCTSSSGRVRHMAEAGPEPWPRELRWLVVSPGCGSPATPVLVSPNGARNFSRPSPVLLSLRAAPGLPSLRYAEEIGSQNGIGPVMMMVFEKGFPLFRLFLFPPFPIININSSRIFAGRCLQARSTADAQSNPAESCQNTAATTNGPTVRWDEPSAILRPDRVSPWELEPLDATNRQPPQPPLQNKHARSPASPSIALELSPVFGFWKFQAEPAQAFSFSGPQRTQELYHSNPNSIFSSSLNVGFNSKNERSTPNNNHLYWTMRETITRSYYASINKDPTEKKQEYATSGCRLFGLDIDSAVSPMGPIRSGLIDRSTITVKDLVGDSDGGESREGADNEALQTRRGKEWGDVVGCRLSRRSTRQQACLYVFLPDAAAQRRED</sequence>
<name>A0A811SER6_9POAL</name>
<feature type="compositionally biased region" description="Polar residues" evidence="1">
    <location>
        <begin position="131"/>
        <end position="149"/>
    </location>
</feature>
<dbReference type="OrthoDB" id="1723883at2759"/>
<gene>
    <name evidence="2" type="ORF">NCGR_LOCUS64219</name>
</gene>
<dbReference type="Proteomes" id="UP000604825">
    <property type="component" value="Unassembled WGS sequence"/>
</dbReference>
<comment type="caution">
    <text evidence="2">The sequence shown here is derived from an EMBL/GenBank/DDBJ whole genome shotgun (WGS) entry which is preliminary data.</text>
</comment>
<keyword evidence="3" id="KW-1185">Reference proteome</keyword>
<evidence type="ECO:0000313" key="2">
    <source>
        <dbReference type="EMBL" id="CAD6340121.1"/>
    </source>
</evidence>
<evidence type="ECO:0000256" key="1">
    <source>
        <dbReference type="SAM" id="MobiDB-lite"/>
    </source>
</evidence>
<proteinExistence type="predicted"/>